<dbReference type="InterPro" id="IPR004713">
    <property type="entry name" value="CaH_exchang"/>
</dbReference>
<feature type="transmembrane region" description="Helical" evidence="9">
    <location>
        <begin position="640"/>
        <end position="660"/>
    </location>
</feature>
<dbReference type="PANTHER" id="PTHR31503">
    <property type="entry name" value="VACUOLAR CALCIUM ION TRANSPORTER"/>
    <property type="match status" value="1"/>
</dbReference>
<feature type="transmembrane region" description="Helical" evidence="9">
    <location>
        <begin position="488"/>
        <end position="508"/>
    </location>
</feature>
<dbReference type="PANTHER" id="PTHR31503:SF20">
    <property type="entry name" value="CA(2+)_H(+) EXCHANGER, PUTATIVE (EUROFUNG)-RELATED"/>
    <property type="match status" value="1"/>
</dbReference>
<keyword evidence="7 9" id="KW-0472">Membrane</keyword>
<keyword evidence="5 9" id="KW-1133">Transmembrane helix</keyword>
<feature type="transmembrane region" description="Helical" evidence="9">
    <location>
        <begin position="302"/>
        <end position="325"/>
    </location>
</feature>
<name>A0A511KDZ7_RHOTO</name>
<evidence type="ECO:0000256" key="3">
    <source>
        <dbReference type="ARBA" id="ARBA00022448"/>
    </source>
</evidence>
<dbReference type="InterPro" id="IPR004837">
    <property type="entry name" value="NaCa_Exmemb"/>
</dbReference>
<evidence type="ECO:0000259" key="10">
    <source>
        <dbReference type="Pfam" id="PF01699"/>
    </source>
</evidence>
<dbReference type="GO" id="GO:0000329">
    <property type="term" value="C:fungal-type vacuole membrane"/>
    <property type="evidence" value="ECO:0007669"/>
    <property type="project" value="TreeGrafter"/>
</dbReference>
<comment type="subcellular location">
    <subcellularLocation>
        <location evidence="1">Endomembrane system</location>
        <topology evidence="1">Multi-pass membrane protein</topology>
    </subcellularLocation>
</comment>
<keyword evidence="6" id="KW-0406">Ion transport</keyword>
<feature type="compositionally biased region" description="Basic residues" evidence="8">
    <location>
        <begin position="69"/>
        <end position="79"/>
    </location>
</feature>
<feature type="domain" description="Sodium/calcium exchanger membrane region" evidence="10">
    <location>
        <begin position="201"/>
        <end position="361"/>
    </location>
</feature>
<comment type="caution">
    <text evidence="11">The sequence shown here is derived from an EMBL/GenBank/DDBJ whole genome shotgun (WGS) entry which is preliminary data.</text>
</comment>
<evidence type="ECO:0000313" key="11">
    <source>
        <dbReference type="EMBL" id="GEM08573.1"/>
    </source>
</evidence>
<dbReference type="Pfam" id="PF01699">
    <property type="entry name" value="Na_Ca_ex"/>
    <property type="match status" value="2"/>
</dbReference>
<proteinExistence type="inferred from homology"/>
<feature type="transmembrane region" description="Helical" evidence="9">
    <location>
        <begin position="267"/>
        <end position="290"/>
    </location>
</feature>
<evidence type="ECO:0000256" key="4">
    <source>
        <dbReference type="ARBA" id="ARBA00022692"/>
    </source>
</evidence>
<feature type="transmembrane region" description="Helical" evidence="9">
    <location>
        <begin position="598"/>
        <end position="620"/>
    </location>
</feature>
<feature type="region of interest" description="Disordered" evidence="8">
    <location>
        <begin position="409"/>
        <end position="459"/>
    </location>
</feature>
<feature type="domain" description="Sodium/calcium exchanger membrane region" evidence="10">
    <location>
        <begin position="493"/>
        <end position="658"/>
    </location>
</feature>
<dbReference type="OrthoDB" id="1699231at2759"/>
<feature type="transmembrane region" description="Helical" evidence="9">
    <location>
        <begin position="528"/>
        <end position="550"/>
    </location>
</feature>
<feature type="transmembrane region" description="Helical" evidence="9">
    <location>
        <begin position="233"/>
        <end position="255"/>
    </location>
</feature>
<dbReference type="InterPro" id="IPR044880">
    <property type="entry name" value="NCX_ion-bd_dom_sf"/>
</dbReference>
<keyword evidence="3" id="KW-0813">Transport</keyword>
<keyword evidence="4 9" id="KW-0812">Transmembrane</keyword>
<feature type="region of interest" description="Disordered" evidence="8">
    <location>
        <begin position="1"/>
        <end position="38"/>
    </location>
</feature>
<evidence type="ECO:0000256" key="5">
    <source>
        <dbReference type="ARBA" id="ARBA00022989"/>
    </source>
</evidence>
<evidence type="ECO:0000313" key="12">
    <source>
        <dbReference type="Proteomes" id="UP000321518"/>
    </source>
</evidence>
<feature type="region of interest" description="Disordered" evidence="8">
    <location>
        <begin position="56"/>
        <end position="160"/>
    </location>
</feature>
<evidence type="ECO:0000256" key="7">
    <source>
        <dbReference type="ARBA" id="ARBA00023136"/>
    </source>
</evidence>
<evidence type="ECO:0000256" key="1">
    <source>
        <dbReference type="ARBA" id="ARBA00004127"/>
    </source>
</evidence>
<feature type="transmembrane region" description="Helical" evidence="9">
    <location>
        <begin position="557"/>
        <end position="578"/>
    </location>
</feature>
<dbReference type="GO" id="GO:0006874">
    <property type="term" value="P:intracellular calcium ion homeostasis"/>
    <property type="evidence" value="ECO:0007669"/>
    <property type="project" value="TreeGrafter"/>
</dbReference>
<feature type="transmembrane region" description="Helical" evidence="9">
    <location>
        <begin position="201"/>
        <end position="221"/>
    </location>
</feature>
<accession>A0A511KDZ7</accession>
<dbReference type="GO" id="GO:0012505">
    <property type="term" value="C:endomembrane system"/>
    <property type="evidence" value="ECO:0007669"/>
    <property type="project" value="UniProtKB-SubCell"/>
</dbReference>
<feature type="compositionally biased region" description="Acidic residues" evidence="8">
    <location>
        <begin position="135"/>
        <end position="146"/>
    </location>
</feature>
<gene>
    <name evidence="11" type="ORF">Rt10032_c06g2590</name>
</gene>
<dbReference type="Gene3D" id="1.20.1420.30">
    <property type="entry name" value="NCX, central ion-binding region"/>
    <property type="match status" value="2"/>
</dbReference>
<dbReference type="GO" id="GO:0015369">
    <property type="term" value="F:calcium:proton antiporter activity"/>
    <property type="evidence" value="ECO:0007669"/>
    <property type="project" value="TreeGrafter"/>
</dbReference>
<organism evidence="11 12">
    <name type="scientific">Rhodotorula toruloides</name>
    <name type="common">Yeast</name>
    <name type="synonym">Rhodosporidium toruloides</name>
    <dbReference type="NCBI Taxonomy" id="5286"/>
    <lineage>
        <taxon>Eukaryota</taxon>
        <taxon>Fungi</taxon>
        <taxon>Dikarya</taxon>
        <taxon>Basidiomycota</taxon>
        <taxon>Pucciniomycotina</taxon>
        <taxon>Microbotryomycetes</taxon>
        <taxon>Sporidiobolales</taxon>
        <taxon>Sporidiobolaceae</taxon>
        <taxon>Rhodotorula</taxon>
    </lineage>
</organism>
<protein>
    <submittedName>
        <fullName evidence="11">Calciumion transporter</fullName>
    </submittedName>
</protein>
<reference evidence="11 12" key="1">
    <citation type="submission" date="2019-07" db="EMBL/GenBank/DDBJ databases">
        <title>Rhodotorula toruloides NBRC10032 genome sequencing.</title>
        <authorList>
            <person name="Shida Y."/>
            <person name="Takaku H."/>
            <person name="Ogasawara W."/>
            <person name="Mori K."/>
        </authorList>
    </citation>
    <scope>NUCLEOTIDE SEQUENCE [LARGE SCALE GENOMIC DNA]</scope>
    <source>
        <strain evidence="11 12">NBRC10032</strain>
    </source>
</reference>
<sequence length="669" mass="71154">MVDPLTDVADEPDDSGQLAPHPHRLAPSLDRSHATHASHAQLIPDALTQRLLKSVAPATAHSADDAAAHHHHPHPHPHALRPTSSLPNLARGHARGSQSPAHLDNDVIEMVHRTNTRAPSRRATRLPVEPRVHGDDDDDDDDDDDAPLPTPPRLLAPKKPLGRNPSFRQCLVNVFGYSLLNVLLVFVPVTIAVRLSHQSPTVIFVMSFVAIVPLAALLGFATEELALRVGDAFGGLLNATFGNAVELIIAILALVKGELDVVRSSMLGSILSNCLLVAGGAFFVGGIRFYEQSYSLRAAQTNINLLAIAVTAIVIPVGFHAFISAEGTQTEDLTDESVLRLSRGLAFILLAVYACYLIFQLYTHSWLYVPRPSPSPRQPATAAQLLLYADGPQPPTSGKVFRIPSLPSWGGSSSSGSEGSRGSLRVRSRSVSGAEEAEQAGAGEPTRPPVSPTALHPTTTSATQIDAGVDLEKQSHEAVDVEHEEPRLSVWFALGLLVVVTGLTGVTAEFLVSSIDGLTATGNVSKEFVALILLPVVGNAAEHVTALVVARKNKLDLSLAVAVGSSLQIALFVIPVLILLGGLIGQPLDLEFDSFETLLVFLTVCVVNWGESQLLSLPLFQANLNLANARAAIADGRTNWMEGAGLMFVYIIIATCVWFYPGSAPSSPA</sequence>
<feature type="compositionally biased region" description="Low complexity" evidence="8">
    <location>
        <begin position="409"/>
        <end position="444"/>
    </location>
</feature>
<feature type="transmembrane region" description="Helical" evidence="9">
    <location>
        <begin position="345"/>
        <end position="369"/>
    </location>
</feature>
<dbReference type="Proteomes" id="UP000321518">
    <property type="component" value="Unassembled WGS sequence"/>
</dbReference>
<dbReference type="EMBL" id="BJWK01000006">
    <property type="protein sequence ID" value="GEM08573.1"/>
    <property type="molecule type" value="Genomic_DNA"/>
</dbReference>
<feature type="compositionally biased region" description="Basic and acidic residues" evidence="8">
    <location>
        <begin position="103"/>
        <end position="112"/>
    </location>
</feature>
<evidence type="ECO:0000256" key="8">
    <source>
        <dbReference type="SAM" id="MobiDB-lite"/>
    </source>
</evidence>
<evidence type="ECO:0000256" key="2">
    <source>
        <dbReference type="ARBA" id="ARBA00008170"/>
    </source>
</evidence>
<evidence type="ECO:0000256" key="6">
    <source>
        <dbReference type="ARBA" id="ARBA00023065"/>
    </source>
</evidence>
<evidence type="ECO:0000256" key="9">
    <source>
        <dbReference type="SAM" id="Phobius"/>
    </source>
</evidence>
<dbReference type="AlphaFoldDB" id="A0A511KDZ7"/>
<feature type="transmembrane region" description="Helical" evidence="9">
    <location>
        <begin position="170"/>
        <end position="195"/>
    </location>
</feature>
<comment type="similarity">
    <text evidence="2">Belongs to the Ca(2+):cation antiporter (CaCA) (TC 2.A.19) family.</text>
</comment>